<evidence type="ECO:0000313" key="2">
    <source>
        <dbReference type="Proteomes" id="UP000632339"/>
    </source>
</evidence>
<dbReference type="RefSeq" id="WP_019945575.1">
    <property type="nucleotide sequence ID" value="NZ_BMLI01000001.1"/>
</dbReference>
<protein>
    <recommendedName>
        <fullName evidence="3">Por secretion system C-terminal sorting domain-containing protein</fullName>
    </recommendedName>
</protein>
<dbReference type="Proteomes" id="UP000632339">
    <property type="component" value="Unassembled WGS sequence"/>
</dbReference>
<organism evidence="1 2">
    <name type="scientific">Dyadobacter beijingensis</name>
    <dbReference type="NCBI Taxonomy" id="365489"/>
    <lineage>
        <taxon>Bacteria</taxon>
        <taxon>Pseudomonadati</taxon>
        <taxon>Bacteroidota</taxon>
        <taxon>Cytophagia</taxon>
        <taxon>Cytophagales</taxon>
        <taxon>Spirosomataceae</taxon>
        <taxon>Dyadobacter</taxon>
    </lineage>
</organism>
<name>A0ABQ2HL04_9BACT</name>
<dbReference type="SUPFAM" id="SSF53474">
    <property type="entry name" value="alpha/beta-Hydrolases"/>
    <property type="match status" value="1"/>
</dbReference>
<evidence type="ECO:0000313" key="1">
    <source>
        <dbReference type="EMBL" id="GGM83136.1"/>
    </source>
</evidence>
<dbReference type="InterPro" id="IPR029058">
    <property type="entry name" value="AB_hydrolase_fold"/>
</dbReference>
<accession>A0ABQ2HL04</accession>
<evidence type="ECO:0008006" key="3">
    <source>
        <dbReference type="Google" id="ProtNLM"/>
    </source>
</evidence>
<reference evidence="2" key="1">
    <citation type="journal article" date="2019" name="Int. J. Syst. Evol. Microbiol.">
        <title>The Global Catalogue of Microorganisms (GCM) 10K type strain sequencing project: providing services to taxonomists for standard genome sequencing and annotation.</title>
        <authorList>
            <consortium name="The Broad Institute Genomics Platform"/>
            <consortium name="The Broad Institute Genome Sequencing Center for Infectious Disease"/>
            <person name="Wu L."/>
            <person name="Ma J."/>
        </authorList>
    </citation>
    <scope>NUCLEOTIDE SEQUENCE [LARGE SCALE GENOMIC DNA]</scope>
    <source>
        <strain evidence="2">CGMCC 1.6375</strain>
    </source>
</reference>
<dbReference type="Gene3D" id="3.40.50.1820">
    <property type="entry name" value="alpha/beta hydrolase"/>
    <property type="match status" value="1"/>
</dbReference>
<keyword evidence="2" id="KW-1185">Reference proteome</keyword>
<gene>
    <name evidence="1" type="ORF">GCM10010967_13540</name>
</gene>
<dbReference type="EMBL" id="BMLI01000001">
    <property type="protein sequence ID" value="GGM83136.1"/>
    <property type="molecule type" value="Genomic_DNA"/>
</dbReference>
<proteinExistence type="predicted"/>
<sequence>MQTVIQQINSIKQGNVDNVVIGASMSGLVARYAIRKMEVDGIQHHVKLLICFDTPHQGANVPVGMTQLLWESSPTLLTQVTLKFFAKGWRDYYNAMATPAASQMLMHWGGAMTGGVGSKSPAYNAFRTNLNNLGNGGYPVSCRNVAVINGSMIAQENGDLAGFSYGSRILRSWTPFGLQNSNIDVHTNVPGQNTNVCRFATWGIFAKRLGVALTYNSSFNDDFLPGGVTQYSVPNKLFSKTSTFPFCFVPTFSSIDYTGPVNTQNQRKLLDVDAVNAVTGPARQTPFAQIYGRNENSAHINAGFLDWTLIGQSENLLAGGTTCPALPIPPQPVISVYNVCYPFNQSRATEGNTANISVSLATPSGGQYIHNWLVLPTQQTFTTTGDQITFQAEHPGQYQVICTRTYPSRRDLESTHDVTFDVTACGDPLNLPQNPQIPPQIDPDISIFDIWENDFLLTTPKPDSLPVFAHYEGTLPAILYASKDDGTFVPSSQLQAAGMFPEFAQLFAEEDPRNPLPVTLASFAVRHEGEANLLEWTTSTETNSDHFEIEWSKNAKDWTRIADVYCRNMGTADTDYAFTDQAMRTGITYYRLKMIDHDHTFAYSRVCWIESGETAAVAFPNPLTPDMPFSLHAKNKKVHQIAFFDLSGKLALQAGRLPAPTELQKLTAGRYLVRAVFTDGSTASQVIIKP</sequence>
<comment type="caution">
    <text evidence="1">The sequence shown here is derived from an EMBL/GenBank/DDBJ whole genome shotgun (WGS) entry which is preliminary data.</text>
</comment>